<comment type="caution">
    <text evidence="1">The sequence shown here is derived from an EMBL/GenBank/DDBJ whole genome shotgun (WGS) entry which is preliminary data.</text>
</comment>
<proteinExistence type="predicted"/>
<protein>
    <submittedName>
        <fullName evidence="1">SH3 domain-containing protein</fullName>
    </submittedName>
</protein>
<dbReference type="Gene3D" id="2.30.30.40">
    <property type="entry name" value="SH3 Domains"/>
    <property type="match status" value="1"/>
</dbReference>
<evidence type="ECO:0000313" key="2">
    <source>
        <dbReference type="Proteomes" id="UP000266669"/>
    </source>
</evidence>
<sequence length="448" mass="51900">MELIQADEMPCISRYNFELSIKMKTIKFANMNSKSLFGQIFILSFLADCMTTQIGNGYTTRSKIVAFSRPDSKSAIVFEIKENSKFTILDKISSKESKHPADWLKIKNENQIGFIEYNKNNASLIFLNLEKPKYGLVVATSLFLRKEPTVDSKPIEKLSTKAIVEIMEDSESSISVNGRRGYWVKVKTKSQNVGFVFSPFIMIRDSIESLSSLTDFETNETGWAYVKNSPEFIYLLNHNILKRIKNNQIYENQYYLIQSRFVTKDGKVFFRLLKQEASMEDWYSELKVTKIADCYVPAESIIISNKYALLYARTQALDRKKTRIYEFLSHEVNDDIDPEYSDIDYFEWNKRKFHVIRATEKYENDECRGCFQPEAFNLVFVLEEKGNSFQLIFKAGGSRSASFYQFDRPRIIINDSPPPEGDDSPSKIISSEFVFNGKEFLLISNPNQ</sequence>
<dbReference type="AlphaFoldDB" id="A0A8B3CX96"/>
<organism evidence="1 2">
    <name type="scientific">Leptospira stimsonii</name>
    <dbReference type="NCBI Taxonomy" id="2202203"/>
    <lineage>
        <taxon>Bacteria</taxon>
        <taxon>Pseudomonadati</taxon>
        <taxon>Spirochaetota</taxon>
        <taxon>Spirochaetia</taxon>
        <taxon>Leptospirales</taxon>
        <taxon>Leptospiraceae</taxon>
        <taxon>Leptospira</taxon>
    </lineage>
</organism>
<evidence type="ECO:0000313" key="1">
    <source>
        <dbReference type="EMBL" id="RHX88776.1"/>
    </source>
</evidence>
<gene>
    <name evidence="1" type="ORF">DLM78_07640</name>
</gene>
<dbReference type="EMBL" id="QHCS01000001">
    <property type="protein sequence ID" value="RHX88776.1"/>
    <property type="molecule type" value="Genomic_DNA"/>
</dbReference>
<dbReference type="RefSeq" id="WP_118981280.1">
    <property type="nucleotide sequence ID" value="NZ_QHCS01000001.1"/>
</dbReference>
<name>A0A8B3CX96_9LEPT</name>
<accession>A0A8B3CX96</accession>
<reference evidence="2" key="1">
    <citation type="submission" date="2018-05" db="EMBL/GenBank/DDBJ databases">
        <title>Leptospira yasudae sp. nov. and Leptospira stimsonii sp. nov., two pathogenic species of the genus Leptospira isolated from environmental sources.</title>
        <authorList>
            <person name="Casanovas-Massana A."/>
            <person name="Hamond C."/>
            <person name="Santos L.A."/>
            <person name="Hacker K.P."/>
            <person name="Balassiano I."/>
            <person name="Medeiros M.A."/>
            <person name="Reis M.G."/>
            <person name="Ko A.I."/>
            <person name="Wunder E.A."/>
        </authorList>
    </citation>
    <scope>NUCLEOTIDE SEQUENCE [LARGE SCALE GENOMIC DNA]</scope>
    <source>
        <strain evidence="2">AMB6-RJ</strain>
    </source>
</reference>
<dbReference type="Proteomes" id="UP000266669">
    <property type="component" value="Unassembled WGS sequence"/>
</dbReference>